<keyword evidence="5 7" id="KW-1133">Transmembrane helix</keyword>
<feature type="transmembrane region" description="Helical" evidence="7">
    <location>
        <begin position="377"/>
        <end position="398"/>
    </location>
</feature>
<dbReference type="Proteomes" id="UP000039324">
    <property type="component" value="Unassembled WGS sequence"/>
</dbReference>
<feature type="transmembrane region" description="Helical" evidence="7">
    <location>
        <begin position="269"/>
        <end position="290"/>
    </location>
</feature>
<evidence type="ECO:0000259" key="9">
    <source>
        <dbReference type="Pfam" id="PF02225"/>
    </source>
</evidence>
<dbReference type="GO" id="GO:0033619">
    <property type="term" value="P:membrane protein proteolysis"/>
    <property type="evidence" value="ECO:0007669"/>
    <property type="project" value="TreeGrafter"/>
</dbReference>
<feature type="transmembrane region" description="Helical" evidence="7">
    <location>
        <begin position="323"/>
        <end position="341"/>
    </location>
</feature>
<evidence type="ECO:0000256" key="6">
    <source>
        <dbReference type="ARBA" id="ARBA00023136"/>
    </source>
</evidence>
<dbReference type="PANTHER" id="PTHR12174">
    <property type="entry name" value="SIGNAL PEPTIDE PEPTIDASE"/>
    <property type="match status" value="1"/>
</dbReference>
<dbReference type="InterPro" id="IPR007369">
    <property type="entry name" value="Peptidase_A22B_SPP"/>
</dbReference>
<comment type="similarity">
    <text evidence="2">Belongs to the peptidase A22B family.</text>
</comment>
<dbReference type="PANTHER" id="PTHR12174:SF75">
    <property type="entry name" value="SIGNAL PEPTIDE PEPTIDASE-LIKE 2"/>
    <property type="match status" value="1"/>
</dbReference>
<name>A0A0G4IUI3_PLABS</name>
<dbReference type="GO" id="GO:0005765">
    <property type="term" value="C:lysosomal membrane"/>
    <property type="evidence" value="ECO:0007669"/>
    <property type="project" value="TreeGrafter"/>
</dbReference>
<comment type="subcellular location">
    <subcellularLocation>
        <location evidence="1">Endomembrane system</location>
        <topology evidence="1">Multi-pass membrane protein</topology>
    </subcellularLocation>
</comment>
<feature type="signal peptide" evidence="8">
    <location>
        <begin position="1"/>
        <end position="20"/>
    </location>
</feature>
<keyword evidence="12" id="KW-1185">Reference proteome</keyword>
<gene>
    <name evidence="10" type="ORF">PBRA_007044</name>
    <name evidence="11" type="ORF">PLBR_LOCUS216</name>
</gene>
<evidence type="ECO:0000256" key="7">
    <source>
        <dbReference type="SAM" id="Phobius"/>
    </source>
</evidence>
<dbReference type="SMART" id="SM00730">
    <property type="entry name" value="PSN"/>
    <property type="match status" value="1"/>
</dbReference>
<dbReference type="InterPro" id="IPR006639">
    <property type="entry name" value="Preselin/SPP"/>
</dbReference>
<evidence type="ECO:0000256" key="2">
    <source>
        <dbReference type="ARBA" id="ARBA00006859"/>
    </source>
</evidence>
<keyword evidence="6 7" id="KW-0472">Membrane</keyword>
<dbReference type="EMBL" id="CDSF01000088">
    <property type="protein sequence ID" value="CEO98930.1"/>
    <property type="molecule type" value="Genomic_DNA"/>
</dbReference>
<feature type="transmembrane region" description="Helical" evidence="7">
    <location>
        <begin position="206"/>
        <end position="224"/>
    </location>
</feature>
<dbReference type="Pfam" id="PF02225">
    <property type="entry name" value="PA"/>
    <property type="match status" value="1"/>
</dbReference>
<feature type="chain" id="PRO_5036293174" description="PA domain-containing protein" evidence="8">
    <location>
        <begin position="21"/>
        <end position="474"/>
    </location>
</feature>
<accession>A0A0G4IUI3</accession>
<proteinExistence type="inferred from homology"/>
<dbReference type="EMBL" id="OVEO01000001">
    <property type="protein sequence ID" value="SPQ93001.1"/>
    <property type="molecule type" value="Genomic_DNA"/>
</dbReference>
<evidence type="ECO:0000256" key="3">
    <source>
        <dbReference type="ARBA" id="ARBA00022692"/>
    </source>
</evidence>
<evidence type="ECO:0000256" key="8">
    <source>
        <dbReference type="SAM" id="SignalP"/>
    </source>
</evidence>
<evidence type="ECO:0000256" key="5">
    <source>
        <dbReference type="ARBA" id="ARBA00022989"/>
    </source>
</evidence>
<feature type="transmembrane region" description="Helical" evidence="7">
    <location>
        <begin position="296"/>
        <end position="316"/>
    </location>
</feature>
<feature type="transmembrane region" description="Helical" evidence="7">
    <location>
        <begin position="410"/>
        <end position="431"/>
    </location>
</feature>
<dbReference type="Proteomes" id="UP000290189">
    <property type="component" value="Unassembled WGS sequence"/>
</dbReference>
<evidence type="ECO:0000313" key="13">
    <source>
        <dbReference type="Proteomes" id="UP000290189"/>
    </source>
</evidence>
<feature type="transmembrane region" description="Helical" evidence="7">
    <location>
        <begin position="437"/>
        <end position="454"/>
    </location>
</feature>
<keyword evidence="11" id="KW-0496">Mitochondrion</keyword>
<protein>
    <recommendedName>
        <fullName evidence="9">PA domain-containing protein</fullName>
    </recommendedName>
</protein>
<dbReference type="OMA" id="HDLWNYG"/>
<dbReference type="InterPro" id="IPR003137">
    <property type="entry name" value="PA_domain"/>
</dbReference>
<keyword evidence="8" id="KW-0732">Signal</keyword>
<dbReference type="GO" id="GO:0098553">
    <property type="term" value="C:lumenal side of endoplasmic reticulum membrane"/>
    <property type="evidence" value="ECO:0007669"/>
    <property type="project" value="TreeGrafter"/>
</dbReference>
<dbReference type="Pfam" id="PF04258">
    <property type="entry name" value="Peptidase_A22B"/>
    <property type="match status" value="1"/>
</dbReference>
<keyword evidence="4" id="KW-0378">Hydrolase</keyword>
<dbReference type="GO" id="GO:0042500">
    <property type="term" value="F:aspartic endopeptidase activity, intramembrane cleaving"/>
    <property type="evidence" value="ECO:0007669"/>
    <property type="project" value="InterPro"/>
</dbReference>
<dbReference type="AlphaFoldDB" id="A0A0G4IUI3"/>
<reference evidence="11 13" key="2">
    <citation type="submission" date="2018-03" db="EMBL/GenBank/DDBJ databases">
        <authorList>
            <person name="Fogelqvist J."/>
        </authorList>
    </citation>
    <scope>NUCLEOTIDE SEQUENCE [LARGE SCALE GENOMIC DNA]</scope>
</reference>
<dbReference type="OrthoDB" id="29661at2759"/>
<organism evidence="10 12">
    <name type="scientific">Plasmodiophora brassicae</name>
    <name type="common">Clubroot disease agent</name>
    <dbReference type="NCBI Taxonomy" id="37360"/>
    <lineage>
        <taxon>Eukaryota</taxon>
        <taxon>Sar</taxon>
        <taxon>Rhizaria</taxon>
        <taxon>Endomyxa</taxon>
        <taxon>Phytomyxea</taxon>
        <taxon>Plasmodiophorida</taxon>
        <taxon>Plasmodiophoridae</taxon>
        <taxon>Plasmodiophora</taxon>
    </lineage>
</organism>
<reference evidence="10 12" key="1">
    <citation type="submission" date="2015-02" db="EMBL/GenBank/DDBJ databases">
        <authorList>
            <person name="Chooi Y.-H."/>
        </authorList>
    </citation>
    <scope>NUCLEOTIDE SEQUENCE [LARGE SCALE GENOMIC DNA]</scope>
    <source>
        <strain evidence="10">E3</strain>
    </source>
</reference>
<evidence type="ECO:0000313" key="10">
    <source>
        <dbReference type="EMBL" id="CEO98930.1"/>
    </source>
</evidence>
<dbReference type="Gene3D" id="3.50.30.30">
    <property type="match status" value="1"/>
</dbReference>
<feature type="transmembrane region" description="Helical" evidence="7">
    <location>
        <begin position="154"/>
        <end position="173"/>
    </location>
</feature>
<dbReference type="GO" id="GO:0030660">
    <property type="term" value="C:Golgi-associated vesicle membrane"/>
    <property type="evidence" value="ECO:0007669"/>
    <property type="project" value="TreeGrafter"/>
</dbReference>
<evidence type="ECO:0000313" key="11">
    <source>
        <dbReference type="EMBL" id="SPQ93001.1"/>
    </source>
</evidence>
<geneLocation type="mitochondrion" evidence="11"/>
<evidence type="ECO:0000256" key="4">
    <source>
        <dbReference type="ARBA" id="ARBA00022801"/>
    </source>
</evidence>
<sequence length="474" mass="51018">MVSPFVVVVVVVAMSGVGTADRHVQAEIAVADRHIPAFFASWGDDLSSPLAGTLASAGGDACGPVSGIEPGAIVIVNRGSCTFSTKLDNLKSASPTAVVVVGGPSDRSWIVMGPDDMATPIPSVFVLHDDGDKLQSSLGRQATIAPYARPKFDWSSPILLAVSVVIVLASAFWSSEKERLLSRGIVASEDPDIPDADIATLDARSAVTFIVIASVVLVILFFLIDELIYVIFFAFAVSGTSSLVILMAKPCRAMFPKLDHPIALPVFGALNVMYVILTVIASAITLTWYLTRHSDWSWVLQDVIGASLLITIQRVLRIPNLKIATILLGMAFVYDVFWVFLSPYLFKSSVMVTVATGGTTGERIPMLLAIPRLQDLFGGYSLIGFGDLALPGLLISYLLRFDSLNRTTYFGPAIFGYTLGLVITDIAMMATQLGQPALLYLVPCTLGTTSFLAWRNGHLRPMWKGEHLDHRLLG</sequence>
<evidence type="ECO:0000256" key="1">
    <source>
        <dbReference type="ARBA" id="ARBA00004127"/>
    </source>
</evidence>
<feature type="transmembrane region" description="Helical" evidence="7">
    <location>
        <begin position="230"/>
        <end position="248"/>
    </location>
</feature>
<feature type="domain" description="PA" evidence="9">
    <location>
        <begin position="52"/>
        <end position="134"/>
    </location>
</feature>
<keyword evidence="3 7" id="KW-0812">Transmembrane</keyword>
<evidence type="ECO:0000313" key="12">
    <source>
        <dbReference type="Proteomes" id="UP000039324"/>
    </source>
</evidence>
<dbReference type="GO" id="GO:0098554">
    <property type="term" value="C:cytoplasmic side of endoplasmic reticulum membrane"/>
    <property type="evidence" value="ECO:0007669"/>
    <property type="project" value="TreeGrafter"/>
</dbReference>